<feature type="compositionally biased region" description="Basic residues" evidence="1">
    <location>
        <begin position="48"/>
        <end position="58"/>
    </location>
</feature>
<keyword evidence="3" id="KW-1185">Reference proteome</keyword>
<feature type="compositionally biased region" description="Polar residues" evidence="1">
    <location>
        <begin position="36"/>
        <end position="47"/>
    </location>
</feature>
<sequence>PFQYYVSWTLRESSIRRANSRKNSSPRRWDPRKQGESQGPRSSTSTVRTRKCWPGARR</sequence>
<dbReference type="AlphaFoldDB" id="A0AAD7FIX4"/>
<evidence type="ECO:0000313" key="2">
    <source>
        <dbReference type="EMBL" id="KAJ7626484.1"/>
    </source>
</evidence>
<reference evidence="2" key="1">
    <citation type="submission" date="2023-03" db="EMBL/GenBank/DDBJ databases">
        <title>Massive genome expansion in bonnet fungi (Mycena s.s.) driven by repeated elements and novel gene families across ecological guilds.</title>
        <authorList>
            <consortium name="Lawrence Berkeley National Laboratory"/>
            <person name="Harder C.B."/>
            <person name="Miyauchi S."/>
            <person name="Viragh M."/>
            <person name="Kuo A."/>
            <person name="Thoen E."/>
            <person name="Andreopoulos B."/>
            <person name="Lu D."/>
            <person name="Skrede I."/>
            <person name="Drula E."/>
            <person name="Henrissat B."/>
            <person name="Morin E."/>
            <person name="Kohler A."/>
            <person name="Barry K."/>
            <person name="LaButti K."/>
            <person name="Morin E."/>
            <person name="Salamov A."/>
            <person name="Lipzen A."/>
            <person name="Mereny Z."/>
            <person name="Hegedus B."/>
            <person name="Baldrian P."/>
            <person name="Stursova M."/>
            <person name="Weitz H."/>
            <person name="Taylor A."/>
            <person name="Grigoriev I.V."/>
            <person name="Nagy L.G."/>
            <person name="Martin F."/>
            <person name="Kauserud H."/>
        </authorList>
    </citation>
    <scope>NUCLEOTIDE SEQUENCE</scope>
    <source>
        <strain evidence="2">CBHHK067</strain>
    </source>
</reference>
<comment type="caution">
    <text evidence="2">The sequence shown here is derived from an EMBL/GenBank/DDBJ whole genome shotgun (WGS) entry which is preliminary data.</text>
</comment>
<name>A0AAD7FIX4_MYCRO</name>
<evidence type="ECO:0000313" key="3">
    <source>
        <dbReference type="Proteomes" id="UP001221757"/>
    </source>
</evidence>
<gene>
    <name evidence="2" type="ORF">B0H17DRAFT_1110799</name>
</gene>
<organism evidence="2 3">
    <name type="scientific">Mycena rosella</name>
    <name type="common">Pink bonnet</name>
    <name type="synonym">Agaricus rosellus</name>
    <dbReference type="NCBI Taxonomy" id="1033263"/>
    <lineage>
        <taxon>Eukaryota</taxon>
        <taxon>Fungi</taxon>
        <taxon>Dikarya</taxon>
        <taxon>Basidiomycota</taxon>
        <taxon>Agaricomycotina</taxon>
        <taxon>Agaricomycetes</taxon>
        <taxon>Agaricomycetidae</taxon>
        <taxon>Agaricales</taxon>
        <taxon>Marasmiineae</taxon>
        <taxon>Mycenaceae</taxon>
        <taxon>Mycena</taxon>
    </lineage>
</organism>
<protein>
    <submittedName>
        <fullName evidence="2">Uncharacterized protein</fullName>
    </submittedName>
</protein>
<accession>A0AAD7FIX4</accession>
<feature type="non-terminal residue" evidence="2">
    <location>
        <position position="1"/>
    </location>
</feature>
<evidence type="ECO:0000256" key="1">
    <source>
        <dbReference type="SAM" id="MobiDB-lite"/>
    </source>
</evidence>
<feature type="region of interest" description="Disordered" evidence="1">
    <location>
        <begin position="15"/>
        <end position="58"/>
    </location>
</feature>
<dbReference type="EMBL" id="JARKIE010000583">
    <property type="protein sequence ID" value="KAJ7626484.1"/>
    <property type="molecule type" value="Genomic_DNA"/>
</dbReference>
<dbReference type="Proteomes" id="UP001221757">
    <property type="component" value="Unassembled WGS sequence"/>
</dbReference>
<proteinExistence type="predicted"/>